<feature type="domain" description="Methyltransferase" evidence="3">
    <location>
        <begin position="47"/>
        <end position="95"/>
    </location>
</feature>
<dbReference type="Pfam" id="PF13649">
    <property type="entry name" value="Methyltransf_25"/>
    <property type="match status" value="1"/>
</dbReference>
<gene>
    <name evidence="4" type="ORF">AVEN_154695_1</name>
</gene>
<keyword evidence="5" id="KW-1185">Reference proteome</keyword>
<evidence type="ECO:0000313" key="4">
    <source>
        <dbReference type="EMBL" id="GBN50098.1"/>
    </source>
</evidence>
<keyword evidence="2" id="KW-0808">Transferase</keyword>
<evidence type="ECO:0000259" key="3">
    <source>
        <dbReference type="Pfam" id="PF13649"/>
    </source>
</evidence>
<evidence type="ECO:0000256" key="1">
    <source>
        <dbReference type="ARBA" id="ARBA00022603"/>
    </source>
</evidence>
<dbReference type="AlphaFoldDB" id="A0A4Y2PDL8"/>
<proteinExistence type="predicted"/>
<organism evidence="4 5">
    <name type="scientific">Araneus ventricosus</name>
    <name type="common">Orbweaver spider</name>
    <name type="synonym">Epeira ventricosa</name>
    <dbReference type="NCBI Taxonomy" id="182803"/>
    <lineage>
        <taxon>Eukaryota</taxon>
        <taxon>Metazoa</taxon>
        <taxon>Ecdysozoa</taxon>
        <taxon>Arthropoda</taxon>
        <taxon>Chelicerata</taxon>
        <taxon>Arachnida</taxon>
        <taxon>Araneae</taxon>
        <taxon>Araneomorphae</taxon>
        <taxon>Entelegynae</taxon>
        <taxon>Araneoidea</taxon>
        <taxon>Araneidae</taxon>
        <taxon>Araneus</taxon>
    </lineage>
</organism>
<keyword evidence="1" id="KW-0489">Methyltransferase</keyword>
<comment type="caution">
    <text evidence="4">The sequence shown here is derived from an EMBL/GenBank/DDBJ whole genome shotgun (WGS) entry which is preliminary data.</text>
</comment>
<dbReference type="CDD" id="cd02440">
    <property type="entry name" value="AdoMet_MTases"/>
    <property type="match status" value="1"/>
</dbReference>
<dbReference type="GO" id="GO:0008168">
    <property type="term" value="F:methyltransferase activity"/>
    <property type="evidence" value="ECO:0007669"/>
    <property type="project" value="UniProtKB-KW"/>
</dbReference>
<reference evidence="4 5" key="1">
    <citation type="journal article" date="2019" name="Sci. Rep.">
        <title>Orb-weaving spider Araneus ventricosus genome elucidates the spidroin gene catalogue.</title>
        <authorList>
            <person name="Kono N."/>
            <person name="Nakamura H."/>
            <person name="Ohtoshi R."/>
            <person name="Moran D.A.P."/>
            <person name="Shinohara A."/>
            <person name="Yoshida Y."/>
            <person name="Fujiwara M."/>
            <person name="Mori M."/>
            <person name="Tomita M."/>
            <person name="Arakawa K."/>
        </authorList>
    </citation>
    <scope>NUCLEOTIDE SEQUENCE [LARGE SCALE GENOMIC DNA]</scope>
</reference>
<dbReference type="GO" id="GO:0032259">
    <property type="term" value="P:methylation"/>
    <property type="evidence" value="ECO:0007669"/>
    <property type="project" value="UniProtKB-KW"/>
</dbReference>
<dbReference type="Gene3D" id="3.40.50.150">
    <property type="entry name" value="Vaccinia Virus protein VP39"/>
    <property type="match status" value="1"/>
</dbReference>
<dbReference type="SUPFAM" id="SSF53335">
    <property type="entry name" value="S-adenosyl-L-methionine-dependent methyltransferases"/>
    <property type="match status" value="1"/>
</dbReference>
<dbReference type="OrthoDB" id="8123669at2759"/>
<dbReference type="InterPro" id="IPR041698">
    <property type="entry name" value="Methyltransf_25"/>
</dbReference>
<dbReference type="InterPro" id="IPR029063">
    <property type="entry name" value="SAM-dependent_MTases_sf"/>
</dbReference>
<protein>
    <recommendedName>
        <fullName evidence="3">Methyltransferase domain-containing protein</fullName>
    </recommendedName>
</protein>
<dbReference type="InterPro" id="IPR051052">
    <property type="entry name" value="Diverse_substrate_MTase"/>
</dbReference>
<evidence type="ECO:0000313" key="5">
    <source>
        <dbReference type="Proteomes" id="UP000499080"/>
    </source>
</evidence>
<dbReference type="PANTHER" id="PTHR44942:SF4">
    <property type="entry name" value="METHYLTRANSFERASE TYPE 11 DOMAIN-CONTAINING PROTEIN"/>
    <property type="match status" value="1"/>
</dbReference>
<evidence type="ECO:0000256" key="2">
    <source>
        <dbReference type="ARBA" id="ARBA00022679"/>
    </source>
</evidence>
<dbReference type="EMBL" id="BGPR01011194">
    <property type="protein sequence ID" value="GBN50098.1"/>
    <property type="molecule type" value="Genomic_DNA"/>
</dbReference>
<name>A0A4Y2PDL8_ARAVE</name>
<dbReference type="PANTHER" id="PTHR44942">
    <property type="entry name" value="METHYLTRANSF_11 DOMAIN-CONTAINING PROTEIN"/>
    <property type="match status" value="1"/>
</dbReference>
<sequence>MISSQQYERPDQATAYSKFRLEPPQELLDVIISYLNEEIPMPFGQAVDVGCGSGQSTVVLAPYFRSVIGCDVSKSQIREAALARKVSNVEYREADRVLAPGGVLSIYSSAAMYPITGDDETDNLLKFLTNKFLYDDLKPYRSSRVEQVFEQYRNIEFPFDDIVRRPLAIGQASNLASPPLDLRRDTIYPTSLFVASLLQSIPRLSKYGKSIAVLDTKIF</sequence>
<dbReference type="Proteomes" id="UP000499080">
    <property type="component" value="Unassembled WGS sequence"/>
</dbReference>
<accession>A0A4Y2PDL8</accession>